<evidence type="ECO:0000313" key="13">
    <source>
        <dbReference type="EMBL" id="CAB4935870.1"/>
    </source>
</evidence>
<dbReference type="PANTHER" id="PTHR10578:SF107">
    <property type="entry name" value="2-HYDROXYACID OXIDASE 1"/>
    <property type="match status" value="1"/>
</dbReference>
<dbReference type="EMBL" id="CAFABH010000009">
    <property type="protein sequence ID" value="CAB4826971.1"/>
    <property type="molecule type" value="Genomic_DNA"/>
</dbReference>
<name>A0A6J6PRG6_9ZZZZ</name>
<evidence type="ECO:0000313" key="9">
    <source>
        <dbReference type="EMBL" id="CAB4714660.1"/>
    </source>
</evidence>
<evidence type="ECO:0000313" key="12">
    <source>
        <dbReference type="EMBL" id="CAB4856345.1"/>
    </source>
</evidence>
<dbReference type="EMBL" id="CAFBOC010000009">
    <property type="protein sequence ID" value="CAB4978254.1"/>
    <property type="molecule type" value="Genomic_DNA"/>
</dbReference>
<keyword evidence="4" id="KW-0560">Oxidoreductase</keyword>
<dbReference type="EMBL" id="CAEZYM010000001">
    <property type="protein sequence ID" value="CAB4714660.1"/>
    <property type="molecule type" value="Genomic_DNA"/>
</dbReference>
<keyword evidence="3" id="KW-0288">FMN</keyword>
<dbReference type="Pfam" id="PF01070">
    <property type="entry name" value="FMN_dh"/>
    <property type="match status" value="1"/>
</dbReference>
<feature type="domain" description="FMN hydroxy acid dehydrogenase" evidence="6">
    <location>
        <begin position="30"/>
        <end position="406"/>
    </location>
</feature>
<evidence type="ECO:0000313" key="8">
    <source>
        <dbReference type="EMBL" id="CAB4701052.1"/>
    </source>
</evidence>
<evidence type="ECO:0000256" key="4">
    <source>
        <dbReference type="ARBA" id="ARBA00023002"/>
    </source>
</evidence>
<dbReference type="EMBL" id="CAEZZW010000009">
    <property type="protein sequence ID" value="CAB4787688.1"/>
    <property type="molecule type" value="Genomic_DNA"/>
</dbReference>
<evidence type="ECO:0000256" key="3">
    <source>
        <dbReference type="ARBA" id="ARBA00022643"/>
    </source>
</evidence>
<evidence type="ECO:0000256" key="1">
    <source>
        <dbReference type="ARBA" id="ARBA00001917"/>
    </source>
</evidence>
<dbReference type="PROSITE" id="PS00557">
    <property type="entry name" value="FMN_HYDROXY_ACID_DH_1"/>
    <property type="match status" value="1"/>
</dbReference>
<dbReference type="InterPro" id="IPR037396">
    <property type="entry name" value="FMN_HAD"/>
</dbReference>
<dbReference type="PIRSF" id="PIRSF000138">
    <property type="entry name" value="Al-hdrx_acd_dh"/>
    <property type="match status" value="1"/>
</dbReference>
<evidence type="ECO:0000313" key="11">
    <source>
        <dbReference type="EMBL" id="CAB4826971.1"/>
    </source>
</evidence>
<reference evidence="8" key="1">
    <citation type="submission" date="2020-05" db="EMBL/GenBank/DDBJ databases">
        <authorList>
            <person name="Chiriac C."/>
            <person name="Salcher M."/>
            <person name="Ghai R."/>
            <person name="Kavagutti S V."/>
        </authorList>
    </citation>
    <scope>NUCLEOTIDE SEQUENCE</scope>
</reference>
<comment type="cofactor">
    <cofactor evidence="1">
        <name>FMN</name>
        <dbReference type="ChEBI" id="CHEBI:58210"/>
    </cofactor>
</comment>
<proteinExistence type="inferred from homology"/>
<dbReference type="EMBL" id="CAFBLD010000001">
    <property type="protein sequence ID" value="CAB4856345.1"/>
    <property type="molecule type" value="Genomic_DNA"/>
</dbReference>
<sequence length="406" mass="44834">MAKSKRQLPSPKYFFSLVEWNGPAFNRRKLHMKRALTVKDIAEVARKSVPKVVFDYVDGAAFEEISIARSKETFSRVEFNPFVLRDSSKIDTSTEIFGKKVDLPIIFAPTGYTRFMHHTGEPAVAEVAEAKNMVYCLSTMGTTSPKELGDAVPGVRRWFQLYLMKNREDSLGVIKQAKDSGFEALILTVDTAVSGIRLKDVRNGLTIPPKIRFGTILAIARKPRWWMNLLTTAPLEFAAFRGWTKSLSELASVIFDSSVTFEDVKWLRSVWDGPIIVKGVQRVEDARMLVEIGIQAIVLSNHGGRQLDRGTVPLEILEEIVGAVGSKVDVYIDGGVLTGQDVYAAIGLGAKGVLIGRAYLYGVMADGGRGVDKVIEILRSELVNTMALTGTRNVSEIRAAGVRIRP</sequence>
<dbReference type="InterPro" id="IPR008259">
    <property type="entry name" value="FMN_hydac_DH_AS"/>
</dbReference>
<dbReference type="CDD" id="cd02809">
    <property type="entry name" value="alpha_hydroxyacid_oxid_FMN"/>
    <property type="match status" value="1"/>
</dbReference>
<organism evidence="8">
    <name type="scientific">freshwater metagenome</name>
    <dbReference type="NCBI Taxonomy" id="449393"/>
    <lineage>
        <taxon>unclassified sequences</taxon>
        <taxon>metagenomes</taxon>
        <taxon>ecological metagenomes</taxon>
    </lineage>
</organism>
<dbReference type="PANTHER" id="PTHR10578">
    <property type="entry name" value="S -2-HYDROXY-ACID OXIDASE-RELATED"/>
    <property type="match status" value="1"/>
</dbReference>
<evidence type="ECO:0000256" key="2">
    <source>
        <dbReference type="ARBA" id="ARBA00022630"/>
    </source>
</evidence>
<dbReference type="EMBL" id="CAEZXO010000009">
    <property type="protein sequence ID" value="CAB4701052.1"/>
    <property type="molecule type" value="Genomic_DNA"/>
</dbReference>
<keyword evidence="2" id="KW-0285">Flavoprotein</keyword>
<dbReference type="GO" id="GO:0010181">
    <property type="term" value="F:FMN binding"/>
    <property type="evidence" value="ECO:0007669"/>
    <property type="project" value="InterPro"/>
</dbReference>
<dbReference type="EMBL" id="CAESAE010000008">
    <property type="protein sequence ID" value="CAB4343648.1"/>
    <property type="molecule type" value="Genomic_DNA"/>
</dbReference>
<dbReference type="Gene3D" id="3.20.20.70">
    <property type="entry name" value="Aldolase class I"/>
    <property type="match status" value="1"/>
</dbReference>
<evidence type="ECO:0000313" key="7">
    <source>
        <dbReference type="EMBL" id="CAB4343648.1"/>
    </source>
</evidence>
<accession>A0A6J6PRG6</accession>
<dbReference type="InterPro" id="IPR000262">
    <property type="entry name" value="FMN-dep_DH"/>
</dbReference>
<dbReference type="SUPFAM" id="SSF51395">
    <property type="entry name" value="FMN-linked oxidoreductases"/>
    <property type="match status" value="1"/>
</dbReference>
<dbReference type="PROSITE" id="PS51349">
    <property type="entry name" value="FMN_HYDROXY_ACID_DH_2"/>
    <property type="match status" value="1"/>
</dbReference>
<evidence type="ECO:0000313" key="14">
    <source>
        <dbReference type="EMBL" id="CAB4978254.1"/>
    </source>
</evidence>
<protein>
    <submittedName>
        <fullName evidence="8">Unannotated protein</fullName>
    </submittedName>
</protein>
<dbReference type="GO" id="GO:0016614">
    <property type="term" value="F:oxidoreductase activity, acting on CH-OH group of donors"/>
    <property type="evidence" value="ECO:0007669"/>
    <property type="project" value="UniProtKB-ARBA"/>
</dbReference>
<dbReference type="InterPro" id="IPR013785">
    <property type="entry name" value="Aldolase_TIM"/>
</dbReference>
<evidence type="ECO:0000259" key="6">
    <source>
        <dbReference type="PROSITE" id="PS51349"/>
    </source>
</evidence>
<evidence type="ECO:0000256" key="5">
    <source>
        <dbReference type="ARBA" id="ARBA00024042"/>
    </source>
</evidence>
<comment type="similarity">
    <text evidence="5">Belongs to the FMN-dependent alpha-hydroxy acid dehydrogenase family.</text>
</comment>
<dbReference type="EMBL" id="CAFBQX010000006">
    <property type="protein sequence ID" value="CAB5074171.1"/>
    <property type="molecule type" value="Genomic_DNA"/>
</dbReference>
<dbReference type="EMBL" id="CAFBNH010000001">
    <property type="protein sequence ID" value="CAB4935870.1"/>
    <property type="molecule type" value="Genomic_DNA"/>
</dbReference>
<evidence type="ECO:0000313" key="15">
    <source>
        <dbReference type="EMBL" id="CAB5074171.1"/>
    </source>
</evidence>
<dbReference type="AlphaFoldDB" id="A0A6J6PRG6"/>
<evidence type="ECO:0000313" key="10">
    <source>
        <dbReference type="EMBL" id="CAB4787688.1"/>
    </source>
</evidence>
<dbReference type="InterPro" id="IPR012133">
    <property type="entry name" value="Alpha-hydoxy_acid_DH_FMN"/>
</dbReference>
<gene>
    <name evidence="8" type="ORF">UFOPK2510_01316</name>
    <name evidence="9" type="ORF">UFOPK2718_00050</name>
    <name evidence="10" type="ORF">UFOPK2936_01408</name>
    <name evidence="11" type="ORF">UFOPK3174_00648</name>
    <name evidence="12" type="ORF">UFOPK3328_00185</name>
    <name evidence="13" type="ORF">UFOPK3779_00186</name>
    <name evidence="14" type="ORF">UFOPK3913_00956</name>
    <name evidence="7" type="ORF">UFOPK4107_01274</name>
    <name evidence="15" type="ORF">UFOPK4403_01056</name>
</gene>
<dbReference type="FunFam" id="3.20.20.70:FF:000029">
    <property type="entry name" value="L-lactate dehydrogenase"/>
    <property type="match status" value="1"/>
</dbReference>